<dbReference type="InterPro" id="IPR036259">
    <property type="entry name" value="MFS_trans_sf"/>
</dbReference>
<feature type="transmembrane region" description="Helical" evidence="8">
    <location>
        <begin position="5"/>
        <end position="24"/>
    </location>
</feature>
<dbReference type="Pfam" id="PF12832">
    <property type="entry name" value="MFS_1_like"/>
    <property type="match status" value="1"/>
</dbReference>
<dbReference type="Proteomes" id="UP000244089">
    <property type="component" value="Unassembled WGS sequence"/>
</dbReference>
<comment type="subcellular location">
    <subcellularLocation>
        <location evidence="1">Cell inner membrane</location>
        <topology evidence="1">Multi-pass membrane protein</topology>
    </subcellularLocation>
</comment>
<evidence type="ECO:0000256" key="8">
    <source>
        <dbReference type="SAM" id="Phobius"/>
    </source>
</evidence>
<feature type="domain" description="Major facilitator superfamily associated" evidence="9">
    <location>
        <begin position="5"/>
        <end position="350"/>
    </location>
</feature>
<evidence type="ECO:0000259" key="9">
    <source>
        <dbReference type="Pfam" id="PF12832"/>
    </source>
</evidence>
<keyword evidence="6 8" id="KW-1133">Transmembrane helix</keyword>
<keyword evidence="2" id="KW-0813">Transport</keyword>
<dbReference type="GO" id="GO:0015528">
    <property type="term" value="F:lactose:proton symporter activity"/>
    <property type="evidence" value="ECO:0007669"/>
    <property type="project" value="TreeGrafter"/>
</dbReference>
<feature type="transmembrane region" description="Helical" evidence="8">
    <location>
        <begin position="320"/>
        <end position="344"/>
    </location>
</feature>
<feature type="transmembrane region" description="Helical" evidence="8">
    <location>
        <begin position="282"/>
        <end position="300"/>
    </location>
</feature>
<name>A0A2T5RK83_9FIRM</name>
<feature type="transmembrane region" description="Helical" evidence="8">
    <location>
        <begin position="36"/>
        <end position="53"/>
    </location>
</feature>
<evidence type="ECO:0000313" key="10">
    <source>
        <dbReference type="EMBL" id="PTV99300.1"/>
    </source>
</evidence>
<dbReference type="GO" id="GO:0005886">
    <property type="term" value="C:plasma membrane"/>
    <property type="evidence" value="ECO:0007669"/>
    <property type="project" value="UniProtKB-SubCell"/>
</dbReference>
<feature type="transmembrane region" description="Helical" evidence="8">
    <location>
        <begin position="88"/>
        <end position="106"/>
    </location>
</feature>
<evidence type="ECO:0000256" key="4">
    <source>
        <dbReference type="ARBA" id="ARBA00022519"/>
    </source>
</evidence>
<comment type="caution">
    <text evidence="10">The sequence shown here is derived from an EMBL/GenBank/DDBJ whole genome shotgun (WGS) entry which is preliminary data.</text>
</comment>
<dbReference type="InterPro" id="IPR026032">
    <property type="entry name" value="HcaT-like"/>
</dbReference>
<dbReference type="PANTHER" id="PTHR23522:SF10">
    <property type="entry name" value="3-PHENYLPROPIONIC ACID TRANSPORTER-RELATED"/>
    <property type="match status" value="1"/>
</dbReference>
<feature type="transmembrane region" description="Helical" evidence="8">
    <location>
        <begin position="194"/>
        <end position="215"/>
    </location>
</feature>
<dbReference type="EMBL" id="QAXS01000011">
    <property type="protein sequence ID" value="PTV99300.1"/>
    <property type="molecule type" value="Genomic_DNA"/>
</dbReference>
<organism evidence="10 11">
    <name type="scientific">Halanaerobium saccharolyticum</name>
    <dbReference type="NCBI Taxonomy" id="43595"/>
    <lineage>
        <taxon>Bacteria</taxon>
        <taxon>Bacillati</taxon>
        <taxon>Bacillota</taxon>
        <taxon>Clostridia</taxon>
        <taxon>Halanaerobiales</taxon>
        <taxon>Halanaerobiaceae</taxon>
        <taxon>Halanaerobium</taxon>
    </lineage>
</organism>
<dbReference type="OrthoDB" id="65739at2"/>
<dbReference type="RefSeq" id="WP_108139650.1">
    <property type="nucleotide sequence ID" value="NZ_QAXS01000011.1"/>
</dbReference>
<gene>
    <name evidence="10" type="ORF">C8C76_11118</name>
</gene>
<dbReference type="PIRSF" id="PIRSF004925">
    <property type="entry name" value="HcaT"/>
    <property type="match status" value="1"/>
</dbReference>
<sequence length="381" mass="43389">MAFKLYNFIFYITMAAFGYFNIYFQDAGLDSFQIGLVNAIPRFFALLLMPFWGFLTDYFHENKKVLFITLLGTLTTVLLFPQTGSFKFLMLLMFFYTLFQNPIVPLSDSLLLDYLGDNSNHYGKFRLWGSAGYMLSVSFLGYFLESTSSANLFYVYAVVLILSIFLLKFLPKSKREIEVLNPGDFKKIFRKKRLLYFLFFVFILQTAMNANYSYFPLYIIDHGGGEFLVGIALTISSASEILAFFFSDRIIKNNKFSKIIAVISIGFMIRWLLLSLFPSNPIILLSQLLHSITFGLFFAVGVDYVDQISGEKFRATGQNIYAGVFMGVSAISGSLIGGKIYQLAGGESMYFFWSLISAAAGIIYSIYLLKKERELEQNADQ</sequence>
<evidence type="ECO:0000256" key="7">
    <source>
        <dbReference type="ARBA" id="ARBA00023136"/>
    </source>
</evidence>
<proteinExistence type="predicted"/>
<dbReference type="GO" id="GO:0030395">
    <property type="term" value="F:lactose binding"/>
    <property type="evidence" value="ECO:0007669"/>
    <property type="project" value="TreeGrafter"/>
</dbReference>
<dbReference type="SUPFAM" id="SSF103473">
    <property type="entry name" value="MFS general substrate transporter"/>
    <property type="match status" value="1"/>
</dbReference>
<evidence type="ECO:0000256" key="3">
    <source>
        <dbReference type="ARBA" id="ARBA00022475"/>
    </source>
</evidence>
<dbReference type="Gene3D" id="1.20.1250.20">
    <property type="entry name" value="MFS general substrate transporter like domains"/>
    <property type="match status" value="2"/>
</dbReference>
<dbReference type="AlphaFoldDB" id="A0A2T5RK83"/>
<feature type="transmembrane region" description="Helical" evidence="8">
    <location>
        <begin position="227"/>
        <end position="247"/>
    </location>
</feature>
<reference evidence="10 11" key="1">
    <citation type="submission" date="2018-04" db="EMBL/GenBank/DDBJ databases">
        <title>Subsurface microbial communities from deep shales in Ohio and West Virginia, USA.</title>
        <authorList>
            <person name="Wrighton K."/>
        </authorList>
    </citation>
    <scope>NUCLEOTIDE SEQUENCE [LARGE SCALE GENOMIC DNA]</scope>
    <source>
        <strain evidence="10 11">WC1</strain>
    </source>
</reference>
<evidence type="ECO:0000256" key="5">
    <source>
        <dbReference type="ARBA" id="ARBA00022692"/>
    </source>
</evidence>
<evidence type="ECO:0000256" key="6">
    <source>
        <dbReference type="ARBA" id="ARBA00022989"/>
    </source>
</evidence>
<accession>A0A2T5RK83</accession>
<keyword evidence="5 8" id="KW-0812">Transmembrane</keyword>
<feature type="transmembrane region" description="Helical" evidence="8">
    <location>
        <begin position="350"/>
        <end position="369"/>
    </location>
</feature>
<dbReference type="PANTHER" id="PTHR23522">
    <property type="entry name" value="BLL5896 PROTEIN"/>
    <property type="match status" value="1"/>
</dbReference>
<evidence type="ECO:0000256" key="2">
    <source>
        <dbReference type="ARBA" id="ARBA00022448"/>
    </source>
</evidence>
<dbReference type="InterPro" id="IPR024989">
    <property type="entry name" value="MFS_assoc_dom"/>
</dbReference>
<keyword evidence="4" id="KW-0997">Cell inner membrane</keyword>
<evidence type="ECO:0000313" key="11">
    <source>
        <dbReference type="Proteomes" id="UP000244089"/>
    </source>
</evidence>
<keyword evidence="7 8" id="KW-0472">Membrane</keyword>
<feature type="transmembrane region" description="Helical" evidence="8">
    <location>
        <begin position="150"/>
        <end position="170"/>
    </location>
</feature>
<feature type="transmembrane region" description="Helical" evidence="8">
    <location>
        <begin position="259"/>
        <end position="276"/>
    </location>
</feature>
<keyword evidence="3" id="KW-1003">Cell membrane</keyword>
<protein>
    <submittedName>
        <fullName evidence="10">PPP family 3-phenylpropionic acid transporter</fullName>
    </submittedName>
</protein>
<evidence type="ECO:0000256" key="1">
    <source>
        <dbReference type="ARBA" id="ARBA00004429"/>
    </source>
</evidence>